<accession>A0A1G2BTZ4</accession>
<name>A0A1G2BTZ4_9BACT</name>
<keyword evidence="1" id="KW-1133">Transmembrane helix</keyword>
<dbReference type="EMBL" id="MHKN01000014">
    <property type="protein sequence ID" value="OGY92625.1"/>
    <property type="molecule type" value="Genomic_DNA"/>
</dbReference>
<sequence length="176" mass="20875">MAAWSQYHRRYPVNKLIDLCRRTLFRVRDRGLTKPERDVLFEEYKQCLEAIKETNQVRRGNDKFFFGVHVALLTTYSSLVTSGLIKNPNGWTMLIALLGILMCFIWGSVTWWQVWRNRYEHYVARCIESQLPGRPLTAQDKLMNAEHPLMARHSAWLRYSLPWIFILPYLALPFLI</sequence>
<evidence type="ECO:0000313" key="3">
    <source>
        <dbReference type="Proteomes" id="UP000177349"/>
    </source>
</evidence>
<evidence type="ECO:0000256" key="1">
    <source>
        <dbReference type="SAM" id="Phobius"/>
    </source>
</evidence>
<dbReference type="InterPro" id="IPR056918">
    <property type="entry name" value="8xMP"/>
</dbReference>
<dbReference type="AlphaFoldDB" id="A0A1G2BTZ4"/>
<dbReference type="Proteomes" id="UP000177349">
    <property type="component" value="Unassembled WGS sequence"/>
</dbReference>
<evidence type="ECO:0000313" key="2">
    <source>
        <dbReference type="EMBL" id="OGY92625.1"/>
    </source>
</evidence>
<protein>
    <submittedName>
        <fullName evidence="2">Uncharacterized protein</fullName>
    </submittedName>
</protein>
<keyword evidence="1" id="KW-0472">Membrane</keyword>
<feature type="transmembrane region" description="Helical" evidence="1">
    <location>
        <begin position="156"/>
        <end position="175"/>
    </location>
</feature>
<dbReference type="Pfam" id="PF24838">
    <property type="entry name" value="8xMP"/>
    <property type="match status" value="1"/>
</dbReference>
<feature type="transmembrane region" description="Helical" evidence="1">
    <location>
        <begin position="64"/>
        <end position="85"/>
    </location>
</feature>
<gene>
    <name evidence="2" type="ORF">A3B31_02395</name>
</gene>
<proteinExistence type="predicted"/>
<comment type="caution">
    <text evidence="2">The sequence shown here is derived from an EMBL/GenBank/DDBJ whole genome shotgun (WGS) entry which is preliminary data.</text>
</comment>
<organism evidence="2 3">
    <name type="scientific">Candidatus Komeilibacteria bacterium RIFCSPLOWO2_01_FULL_53_11</name>
    <dbReference type="NCBI Taxonomy" id="1798552"/>
    <lineage>
        <taxon>Bacteria</taxon>
        <taxon>Candidatus Komeiliibacteriota</taxon>
    </lineage>
</organism>
<reference evidence="2 3" key="1">
    <citation type="journal article" date="2016" name="Nat. Commun.">
        <title>Thousands of microbial genomes shed light on interconnected biogeochemical processes in an aquifer system.</title>
        <authorList>
            <person name="Anantharaman K."/>
            <person name="Brown C.T."/>
            <person name="Hug L.A."/>
            <person name="Sharon I."/>
            <person name="Castelle C.J."/>
            <person name="Probst A.J."/>
            <person name="Thomas B.C."/>
            <person name="Singh A."/>
            <person name="Wilkins M.J."/>
            <person name="Karaoz U."/>
            <person name="Brodie E.L."/>
            <person name="Williams K.H."/>
            <person name="Hubbard S.S."/>
            <person name="Banfield J.F."/>
        </authorList>
    </citation>
    <scope>NUCLEOTIDE SEQUENCE [LARGE SCALE GENOMIC DNA]</scope>
</reference>
<keyword evidence="1" id="KW-0812">Transmembrane</keyword>
<feature type="transmembrane region" description="Helical" evidence="1">
    <location>
        <begin position="91"/>
        <end position="112"/>
    </location>
</feature>